<dbReference type="Pfam" id="PF01842">
    <property type="entry name" value="ACT"/>
    <property type="match status" value="1"/>
</dbReference>
<evidence type="ECO:0000256" key="2">
    <source>
        <dbReference type="PROSITE-ProRule" id="PRU00703"/>
    </source>
</evidence>
<sequence length="214" mass="24061">MYVKNEMTKDVLTVTTDTPILKTLELFKKAGYSQIPVIDGENKVVGLITERILRDVTPSKATSLSIFEINYLLQKTLSGDVMQKHVVTARENILLEEAAKVLRDNDIGSLPIVDEENKLVGMITRTDITNAFIRLMGFDKSGTRISVEAEDHPGALHDITGIIKDLGLDINSISTYEIDNTKYEVIFRIKSYEIEGLVEKLDKMGYKVLDVMKH</sequence>
<dbReference type="PROSITE" id="PS51671">
    <property type="entry name" value="ACT"/>
    <property type="match status" value="1"/>
</dbReference>
<dbReference type="InterPro" id="IPR051257">
    <property type="entry name" value="Diverse_CBS-Domain"/>
</dbReference>
<keyword evidence="1 2" id="KW-0129">CBS domain</keyword>
<dbReference type="InterPro" id="IPR002912">
    <property type="entry name" value="ACT_dom"/>
</dbReference>
<dbReference type="InterPro" id="IPR045865">
    <property type="entry name" value="ACT-like_dom_sf"/>
</dbReference>
<dbReference type="Gene3D" id="3.10.580.10">
    <property type="entry name" value="CBS-domain"/>
    <property type="match status" value="1"/>
</dbReference>
<dbReference type="SMART" id="SM00116">
    <property type="entry name" value="CBS"/>
    <property type="match status" value="2"/>
</dbReference>
<feature type="domain" description="CBS" evidence="3">
    <location>
        <begin position="7"/>
        <end position="64"/>
    </location>
</feature>
<protein>
    <submittedName>
        <fullName evidence="5">Acetoin utilization protein AcuB</fullName>
    </submittedName>
</protein>
<keyword evidence="6" id="KW-1185">Reference proteome</keyword>
<dbReference type="InterPro" id="IPR000644">
    <property type="entry name" value="CBS_dom"/>
</dbReference>
<dbReference type="InterPro" id="IPR046342">
    <property type="entry name" value="CBS_dom_sf"/>
</dbReference>
<dbReference type="SUPFAM" id="SSF55021">
    <property type="entry name" value="ACT-like"/>
    <property type="match status" value="1"/>
</dbReference>
<dbReference type="AlphaFoldDB" id="A0A1M5RU70"/>
<dbReference type="CDD" id="cd04584">
    <property type="entry name" value="CBS_pair_AcuB_like"/>
    <property type="match status" value="1"/>
</dbReference>
<evidence type="ECO:0000259" key="3">
    <source>
        <dbReference type="PROSITE" id="PS51371"/>
    </source>
</evidence>
<proteinExistence type="predicted"/>
<organism evidence="5 6">
    <name type="scientific">Clostridium grantii DSM 8605</name>
    <dbReference type="NCBI Taxonomy" id="1121316"/>
    <lineage>
        <taxon>Bacteria</taxon>
        <taxon>Bacillati</taxon>
        <taxon>Bacillota</taxon>
        <taxon>Clostridia</taxon>
        <taxon>Eubacteriales</taxon>
        <taxon>Clostridiaceae</taxon>
        <taxon>Clostridium</taxon>
    </lineage>
</organism>
<dbReference type="Gene3D" id="3.30.70.260">
    <property type="match status" value="1"/>
</dbReference>
<dbReference type="PROSITE" id="PS51371">
    <property type="entry name" value="CBS"/>
    <property type="match status" value="2"/>
</dbReference>
<gene>
    <name evidence="5" type="ORF">SAMN02745207_00721</name>
</gene>
<feature type="domain" description="CBS" evidence="3">
    <location>
        <begin position="82"/>
        <end position="140"/>
    </location>
</feature>
<dbReference type="EMBL" id="FQXM01000003">
    <property type="protein sequence ID" value="SHH29730.1"/>
    <property type="molecule type" value="Genomic_DNA"/>
</dbReference>
<evidence type="ECO:0000259" key="4">
    <source>
        <dbReference type="PROSITE" id="PS51671"/>
    </source>
</evidence>
<dbReference type="SUPFAM" id="SSF54631">
    <property type="entry name" value="CBS-domain pair"/>
    <property type="match status" value="1"/>
</dbReference>
<dbReference type="OrthoDB" id="9790355at2"/>
<name>A0A1M5RU70_9CLOT</name>
<evidence type="ECO:0000313" key="6">
    <source>
        <dbReference type="Proteomes" id="UP000184447"/>
    </source>
</evidence>
<evidence type="ECO:0000256" key="1">
    <source>
        <dbReference type="ARBA" id="ARBA00023122"/>
    </source>
</evidence>
<dbReference type="PANTHER" id="PTHR43080">
    <property type="entry name" value="CBS DOMAIN-CONTAINING PROTEIN CBSX3, MITOCHONDRIAL"/>
    <property type="match status" value="1"/>
</dbReference>
<dbReference type="STRING" id="1121316.SAMN02745207_00721"/>
<reference evidence="5 6" key="1">
    <citation type="submission" date="2016-11" db="EMBL/GenBank/DDBJ databases">
        <authorList>
            <person name="Jaros S."/>
            <person name="Januszkiewicz K."/>
            <person name="Wedrychowicz H."/>
        </authorList>
    </citation>
    <scope>NUCLEOTIDE SEQUENCE [LARGE SCALE GENOMIC DNA]</scope>
    <source>
        <strain evidence="5 6">DSM 8605</strain>
    </source>
</reference>
<dbReference type="PANTHER" id="PTHR43080:SF2">
    <property type="entry name" value="CBS DOMAIN-CONTAINING PROTEIN"/>
    <property type="match status" value="1"/>
</dbReference>
<accession>A0A1M5RU70</accession>
<dbReference type="Proteomes" id="UP000184447">
    <property type="component" value="Unassembled WGS sequence"/>
</dbReference>
<dbReference type="Pfam" id="PF00571">
    <property type="entry name" value="CBS"/>
    <property type="match status" value="2"/>
</dbReference>
<dbReference type="RefSeq" id="WP_073337057.1">
    <property type="nucleotide sequence ID" value="NZ_FQXM01000003.1"/>
</dbReference>
<feature type="domain" description="ACT" evidence="4">
    <location>
        <begin position="144"/>
        <end position="214"/>
    </location>
</feature>
<evidence type="ECO:0000313" key="5">
    <source>
        <dbReference type="EMBL" id="SHH29730.1"/>
    </source>
</evidence>